<proteinExistence type="predicted"/>
<organism evidence="2 3">
    <name type="scientific">Ideonella dechloratans</name>
    <dbReference type="NCBI Taxonomy" id="36863"/>
    <lineage>
        <taxon>Bacteria</taxon>
        <taxon>Pseudomonadati</taxon>
        <taxon>Pseudomonadota</taxon>
        <taxon>Betaproteobacteria</taxon>
        <taxon>Burkholderiales</taxon>
        <taxon>Sphaerotilaceae</taxon>
        <taxon>Ideonella</taxon>
    </lineage>
</organism>
<evidence type="ECO:0000313" key="2">
    <source>
        <dbReference type="EMBL" id="KAB0574480.1"/>
    </source>
</evidence>
<sequence length="539" mass="57473">MTEPSSTPRPQRAWRALCPNCGAPVEFASAASASAVCSFCRSTLVREGEALRRIGVSAELFDDHSPLQLGVTGRHQGVGFTLVGRLQYRYPEGTWNEWHLLFDAGADAPPRPAWLSEDNGAYVLSFDQPPLAEPPALDGWFAGQRVLVDGRAWSVASVQTASLIAAQGELPRPPKLQGSFTVVDLRNERGEVGTLDDADGTPLQWAIGRSVALAELALQGLKESSEKTVAGRSFACPSCGAAMAPALSSTQSLTCGQCHAVVDISQGLGADLACYAQANSGVGGLEPQIPLGRTGRLALGAEGPLDWQVVGYQERCDLPAPGSDDEQTFWREYLLYHRTAGFAFLVDAEDGWSWVRPMTGVPTVRGEQAMLEGRVFRQRWRYDAKVTWVQGEFYWRVQRDERASVTDYDGPGGAVLSREETGREVVWSLGRTLDAATVQTAFGLSGPAAAALRRDATPLAGKGGGLSQGVVILVVVVVVMLLMSRCGSEDACSDERATFGEASTEYQQCLARQQRSGGFHVGTGGGSFGGFSTGGGGHK</sequence>
<keyword evidence="3" id="KW-1185">Reference proteome</keyword>
<feature type="domain" description="DUF4178" evidence="1">
    <location>
        <begin position="306"/>
        <end position="434"/>
    </location>
</feature>
<evidence type="ECO:0000313" key="3">
    <source>
        <dbReference type="Proteomes" id="UP000430120"/>
    </source>
</evidence>
<dbReference type="OrthoDB" id="228033at2"/>
<comment type="caution">
    <text evidence="2">The sequence shown here is derived from an EMBL/GenBank/DDBJ whole genome shotgun (WGS) entry which is preliminary data.</text>
</comment>
<dbReference type="Proteomes" id="UP000430120">
    <property type="component" value="Unassembled WGS sequence"/>
</dbReference>
<dbReference type="AlphaFoldDB" id="A0A643FAG3"/>
<dbReference type="RefSeq" id="WP_151125749.1">
    <property type="nucleotide sequence ID" value="NZ_CP088081.1"/>
</dbReference>
<evidence type="ECO:0000259" key="1">
    <source>
        <dbReference type="Pfam" id="PF13785"/>
    </source>
</evidence>
<dbReference type="InterPro" id="IPR025235">
    <property type="entry name" value="DUF4178"/>
</dbReference>
<reference evidence="2 3" key="1">
    <citation type="submission" date="2019-09" db="EMBL/GenBank/DDBJ databases">
        <title>Draft genome sequences of 48 bacterial type strains from the CCUG.</title>
        <authorList>
            <person name="Tunovic T."/>
            <person name="Pineiro-Iglesias B."/>
            <person name="Unosson C."/>
            <person name="Inganas E."/>
            <person name="Ohlen M."/>
            <person name="Cardew S."/>
            <person name="Jensie-Markopoulos S."/>
            <person name="Salva-Serra F."/>
            <person name="Jaen-Luchoro D."/>
            <person name="Karlsson R."/>
            <person name="Svensson-Stadler L."/>
            <person name="Chun J."/>
            <person name="Moore E."/>
        </authorList>
    </citation>
    <scope>NUCLEOTIDE SEQUENCE [LARGE SCALE GENOMIC DNA]</scope>
    <source>
        <strain evidence="2 3">CCUG 30977</strain>
    </source>
</reference>
<dbReference type="Pfam" id="PF13785">
    <property type="entry name" value="DUF4178"/>
    <property type="match status" value="2"/>
</dbReference>
<feature type="domain" description="DUF4178" evidence="1">
    <location>
        <begin position="68"/>
        <end position="211"/>
    </location>
</feature>
<dbReference type="EMBL" id="VZPB01000074">
    <property type="protein sequence ID" value="KAB0574480.1"/>
    <property type="molecule type" value="Genomic_DNA"/>
</dbReference>
<accession>A0A643FAG3</accession>
<gene>
    <name evidence="2" type="ORF">F7Q92_19540</name>
</gene>
<name>A0A643FAG3_IDEDE</name>
<protein>
    <submittedName>
        <fullName evidence="2">DUF4178 domain-containing protein</fullName>
    </submittedName>
</protein>